<dbReference type="AlphaFoldDB" id="A0A1X7M5V7"/>
<dbReference type="InterPro" id="IPR011006">
    <property type="entry name" value="CheY-like_superfamily"/>
</dbReference>
<evidence type="ECO:0000259" key="2">
    <source>
        <dbReference type="PROSITE" id="PS50110"/>
    </source>
</evidence>
<organism evidence="3 4">
    <name type="scientific">Paraburkholderia susongensis</name>
    <dbReference type="NCBI Taxonomy" id="1515439"/>
    <lineage>
        <taxon>Bacteria</taxon>
        <taxon>Pseudomonadati</taxon>
        <taxon>Pseudomonadota</taxon>
        <taxon>Betaproteobacteria</taxon>
        <taxon>Burkholderiales</taxon>
        <taxon>Burkholderiaceae</taxon>
        <taxon>Paraburkholderia</taxon>
    </lineage>
</organism>
<keyword evidence="4" id="KW-1185">Reference proteome</keyword>
<gene>
    <name evidence="3" type="ORF">SAMN06265784_12338</name>
</gene>
<dbReference type="OrthoDB" id="9774747at2"/>
<proteinExistence type="predicted"/>
<evidence type="ECO:0000313" key="4">
    <source>
        <dbReference type="Proteomes" id="UP000193228"/>
    </source>
</evidence>
<dbReference type="PROSITE" id="PS50110">
    <property type="entry name" value="RESPONSE_REGULATORY"/>
    <property type="match status" value="1"/>
</dbReference>
<protein>
    <submittedName>
        <fullName evidence="3">Response regulator receiver domain-containing protein</fullName>
    </submittedName>
</protein>
<accession>A0A1X7M5V7</accession>
<dbReference type="EMBL" id="FXAT01000023">
    <property type="protein sequence ID" value="SMG61576.1"/>
    <property type="molecule type" value="Genomic_DNA"/>
</dbReference>
<dbReference type="Pfam" id="PF00072">
    <property type="entry name" value="Response_reg"/>
    <property type="match status" value="1"/>
</dbReference>
<feature type="domain" description="Response regulatory" evidence="2">
    <location>
        <begin position="94"/>
        <end position="210"/>
    </location>
</feature>
<dbReference type="Gene3D" id="3.40.50.2300">
    <property type="match status" value="1"/>
</dbReference>
<sequence length="415" mass="46245">MHVAGKVSNYRYATRDGWVRFTLGSEADGLVWVSRIQYQAGKSVDNRYVLLSTLTEAKTFLSSERDCDLGAEALADLSKSLLRYFDSQIDVRPEILFVDDEEMACKYFPRMFLGDYKIVTAGTFDAATALLERYAGTLRLLISDQRLSSHGGTELLSIARRQYPWIARTICTGYMSLDDTIASINDGGVQYFLSKPVDADAWRKLVQDGVQKGRANWANHQLLQENMLGYLQDLLIHRITALQVAALNVEELKPDYIDVYVRVAAQLGRRRDRYLDWSQSDYSTVIAQEANRTGQFVCQVAAALGEHGSVVRALIESETPELGELARRLPDLFDYRDNRLVVNDAEAIVGALLGHVAQLTTQEQVHWFMFVVVCAQKGLEPLLEAHEGGAALYLVPLADSSQSLASAIHALKGGE</sequence>
<dbReference type="InterPro" id="IPR001789">
    <property type="entry name" value="Sig_transdc_resp-reg_receiver"/>
</dbReference>
<feature type="modified residue" description="4-aspartylphosphate" evidence="1">
    <location>
        <position position="144"/>
    </location>
</feature>
<name>A0A1X7M5V7_9BURK</name>
<dbReference type="SMART" id="SM00448">
    <property type="entry name" value="REC"/>
    <property type="match status" value="1"/>
</dbReference>
<dbReference type="STRING" id="1515439.SAMN06265784_12338"/>
<evidence type="ECO:0000313" key="3">
    <source>
        <dbReference type="EMBL" id="SMG61576.1"/>
    </source>
</evidence>
<dbReference type="Proteomes" id="UP000193228">
    <property type="component" value="Unassembled WGS sequence"/>
</dbReference>
<reference evidence="4" key="1">
    <citation type="submission" date="2017-04" db="EMBL/GenBank/DDBJ databases">
        <authorList>
            <person name="Varghese N."/>
            <person name="Submissions S."/>
        </authorList>
    </citation>
    <scope>NUCLEOTIDE SEQUENCE [LARGE SCALE GENOMIC DNA]</scope>
    <source>
        <strain evidence="4">LMG 29540</strain>
    </source>
</reference>
<dbReference type="SUPFAM" id="SSF52172">
    <property type="entry name" value="CheY-like"/>
    <property type="match status" value="1"/>
</dbReference>
<keyword evidence="1" id="KW-0597">Phosphoprotein</keyword>
<evidence type="ECO:0000256" key="1">
    <source>
        <dbReference type="PROSITE-ProRule" id="PRU00169"/>
    </source>
</evidence>
<dbReference type="GO" id="GO:0000160">
    <property type="term" value="P:phosphorelay signal transduction system"/>
    <property type="evidence" value="ECO:0007669"/>
    <property type="project" value="InterPro"/>
</dbReference>